<dbReference type="Proteomes" id="UP000015106">
    <property type="component" value="Chromosome 2"/>
</dbReference>
<organism evidence="2 3">
    <name type="scientific">Triticum urartu</name>
    <name type="common">Red wild einkorn</name>
    <name type="synonym">Crithodium urartu</name>
    <dbReference type="NCBI Taxonomy" id="4572"/>
    <lineage>
        <taxon>Eukaryota</taxon>
        <taxon>Viridiplantae</taxon>
        <taxon>Streptophyta</taxon>
        <taxon>Embryophyta</taxon>
        <taxon>Tracheophyta</taxon>
        <taxon>Spermatophyta</taxon>
        <taxon>Magnoliopsida</taxon>
        <taxon>Liliopsida</taxon>
        <taxon>Poales</taxon>
        <taxon>Poaceae</taxon>
        <taxon>BOP clade</taxon>
        <taxon>Pooideae</taxon>
        <taxon>Triticodae</taxon>
        <taxon>Triticeae</taxon>
        <taxon>Triticinae</taxon>
        <taxon>Triticum</taxon>
    </lineage>
</organism>
<feature type="domain" description="F-box" evidence="1">
    <location>
        <begin position="1"/>
        <end position="44"/>
    </location>
</feature>
<dbReference type="InterPro" id="IPR036047">
    <property type="entry name" value="F-box-like_dom_sf"/>
</dbReference>
<proteinExistence type="predicted"/>
<reference evidence="2" key="2">
    <citation type="submission" date="2018-03" db="EMBL/GenBank/DDBJ databases">
        <title>The Triticum urartu genome reveals the dynamic nature of wheat genome evolution.</title>
        <authorList>
            <person name="Ling H."/>
            <person name="Ma B."/>
            <person name="Shi X."/>
            <person name="Liu H."/>
            <person name="Dong L."/>
            <person name="Sun H."/>
            <person name="Cao Y."/>
            <person name="Gao Q."/>
            <person name="Zheng S."/>
            <person name="Li Y."/>
            <person name="Yu Y."/>
            <person name="Du H."/>
            <person name="Qi M."/>
            <person name="Li Y."/>
            <person name="Yu H."/>
            <person name="Cui Y."/>
            <person name="Wang N."/>
            <person name="Chen C."/>
            <person name="Wu H."/>
            <person name="Zhao Y."/>
            <person name="Zhang J."/>
            <person name="Li Y."/>
            <person name="Zhou W."/>
            <person name="Zhang B."/>
            <person name="Hu W."/>
            <person name="Eijk M."/>
            <person name="Tang J."/>
            <person name="Witsenboer H."/>
            <person name="Zhao S."/>
            <person name="Li Z."/>
            <person name="Zhang A."/>
            <person name="Wang D."/>
            <person name="Liang C."/>
        </authorList>
    </citation>
    <scope>NUCLEOTIDE SEQUENCE [LARGE SCALE GENOMIC DNA]</scope>
    <source>
        <strain evidence="2">cv. G1812</strain>
    </source>
</reference>
<evidence type="ECO:0000313" key="3">
    <source>
        <dbReference type="Proteomes" id="UP000015106"/>
    </source>
</evidence>
<accession>A0A8R7PLI3</accession>
<reference evidence="3" key="1">
    <citation type="journal article" date="2013" name="Nature">
        <title>Draft genome of the wheat A-genome progenitor Triticum urartu.</title>
        <authorList>
            <person name="Ling H.Q."/>
            <person name="Zhao S."/>
            <person name="Liu D."/>
            <person name="Wang J."/>
            <person name="Sun H."/>
            <person name="Zhang C."/>
            <person name="Fan H."/>
            <person name="Li D."/>
            <person name="Dong L."/>
            <person name="Tao Y."/>
            <person name="Gao C."/>
            <person name="Wu H."/>
            <person name="Li Y."/>
            <person name="Cui Y."/>
            <person name="Guo X."/>
            <person name="Zheng S."/>
            <person name="Wang B."/>
            <person name="Yu K."/>
            <person name="Liang Q."/>
            <person name="Yang W."/>
            <person name="Lou X."/>
            <person name="Chen J."/>
            <person name="Feng M."/>
            <person name="Jian J."/>
            <person name="Zhang X."/>
            <person name="Luo G."/>
            <person name="Jiang Y."/>
            <person name="Liu J."/>
            <person name="Wang Z."/>
            <person name="Sha Y."/>
            <person name="Zhang B."/>
            <person name="Wu H."/>
            <person name="Tang D."/>
            <person name="Shen Q."/>
            <person name="Xue P."/>
            <person name="Zou S."/>
            <person name="Wang X."/>
            <person name="Liu X."/>
            <person name="Wang F."/>
            <person name="Yang Y."/>
            <person name="An X."/>
            <person name="Dong Z."/>
            <person name="Zhang K."/>
            <person name="Zhang X."/>
            <person name="Luo M.C."/>
            <person name="Dvorak J."/>
            <person name="Tong Y."/>
            <person name="Wang J."/>
            <person name="Yang H."/>
            <person name="Li Z."/>
            <person name="Wang D."/>
            <person name="Zhang A."/>
            <person name="Wang J."/>
        </authorList>
    </citation>
    <scope>NUCLEOTIDE SEQUENCE</scope>
    <source>
        <strain evidence="3">cv. G1812</strain>
    </source>
</reference>
<reference evidence="2" key="3">
    <citation type="submission" date="2022-06" db="UniProtKB">
        <authorList>
            <consortium name="EnsemblPlants"/>
        </authorList>
    </citation>
    <scope>IDENTIFICATION</scope>
</reference>
<evidence type="ECO:0000259" key="1">
    <source>
        <dbReference type="PROSITE" id="PS50181"/>
    </source>
</evidence>
<evidence type="ECO:0000313" key="2">
    <source>
        <dbReference type="EnsemblPlants" id="TuG1812G0200006279.01.T01.cds387834"/>
    </source>
</evidence>
<protein>
    <recommendedName>
        <fullName evidence="1">F-box domain-containing protein</fullName>
    </recommendedName>
</protein>
<dbReference type="PROSITE" id="PS50181">
    <property type="entry name" value="FBOX"/>
    <property type="match status" value="1"/>
</dbReference>
<name>A0A8R7PLI3_TRIUA</name>
<sequence length="103" mass="11396">AASLPYHAIFDILSRTPVKSVFRFRWVSKGWLDLLSNNPVFAAVHMRRHGPLLVDSGSFQEEEPAGGRDMRLLDVDGHVVRVIKGAGGFGWMCNTSVDDLVCV</sequence>
<dbReference type="Pfam" id="PF00646">
    <property type="entry name" value="F-box"/>
    <property type="match status" value="1"/>
</dbReference>
<dbReference type="SUPFAM" id="SSF81383">
    <property type="entry name" value="F-box domain"/>
    <property type="match status" value="1"/>
</dbReference>
<keyword evidence="3" id="KW-1185">Reference proteome</keyword>
<dbReference type="Gramene" id="TuG1812G0200006279.01.T01">
    <property type="protein sequence ID" value="TuG1812G0200006279.01.T01.cds387834"/>
    <property type="gene ID" value="TuG1812G0200006279.01"/>
</dbReference>
<dbReference type="EnsemblPlants" id="TuG1812G0200006279.01.T01">
    <property type="protein sequence ID" value="TuG1812G0200006279.01.T01.cds387834"/>
    <property type="gene ID" value="TuG1812G0200006279.01"/>
</dbReference>
<dbReference type="AlphaFoldDB" id="A0A8R7PLI3"/>
<dbReference type="InterPro" id="IPR001810">
    <property type="entry name" value="F-box_dom"/>
</dbReference>